<dbReference type="EC" id="4.1.1.74" evidence="1"/>
<dbReference type="EMBL" id="UAVY01000004">
    <property type="protein sequence ID" value="SQB28590.1"/>
    <property type="molecule type" value="Genomic_DNA"/>
</dbReference>
<name>A0A2X2XQ80_CITKO</name>
<evidence type="ECO:0000313" key="2">
    <source>
        <dbReference type="Proteomes" id="UP000251584"/>
    </source>
</evidence>
<dbReference type="AlphaFoldDB" id="A0A2X2XQ80"/>
<sequence>MAWREATQSTFPCCILSARHAAAHSDGGELMHHTLGDGDFQHFYRISQAVTAASAVLNEQNACYEIDRVLREMLTMRRPAI</sequence>
<protein>
    <submittedName>
        <fullName evidence="1">Decarboxylase</fullName>
        <ecNumber evidence="1">4.1.1.74</ecNumber>
    </submittedName>
</protein>
<accession>A0A2X2XQ80</accession>
<dbReference type="Proteomes" id="UP000251584">
    <property type="component" value="Unassembled WGS sequence"/>
</dbReference>
<organism evidence="1 2">
    <name type="scientific">Citrobacter koseri</name>
    <name type="common">Citrobacter diversus</name>
    <dbReference type="NCBI Taxonomy" id="545"/>
    <lineage>
        <taxon>Bacteria</taxon>
        <taxon>Pseudomonadati</taxon>
        <taxon>Pseudomonadota</taxon>
        <taxon>Gammaproteobacteria</taxon>
        <taxon>Enterobacterales</taxon>
        <taxon>Enterobacteriaceae</taxon>
        <taxon>Citrobacter</taxon>
    </lineage>
</organism>
<gene>
    <name evidence="1" type="primary">ipdC_1</name>
    <name evidence="1" type="ORF">NCTC10786_02460</name>
</gene>
<evidence type="ECO:0000313" key="1">
    <source>
        <dbReference type="EMBL" id="SQB28590.1"/>
    </source>
</evidence>
<dbReference type="Gene3D" id="3.40.50.970">
    <property type="match status" value="1"/>
</dbReference>
<dbReference type="GO" id="GO:0047434">
    <property type="term" value="F:indolepyruvate decarboxylase activity"/>
    <property type="evidence" value="ECO:0007669"/>
    <property type="project" value="UniProtKB-EC"/>
</dbReference>
<keyword evidence="1" id="KW-0456">Lyase</keyword>
<proteinExistence type="predicted"/>
<reference evidence="1 2" key="1">
    <citation type="submission" date="2018-06" db="EMBL/GenBank/DDBJ databases">
        <authorList>
            <consortium name="Pathogen Informatics"/>
            <person name="Doyle S."/>
        </authorList>
    </citation>
    <scope>NUCLEOTIDE SEQUENCE [LARGE SCALE GENOMIC DNA]</scope>
    <source>
        <strain evidence="1 2">NCTC10786</strain>
    </source>
</reference>